<protein>
    <submittedName>
        <fullName evidence="1">Uncharacterized protein</fullName>
    </submittedName>
</protein>
<dbReference type="PaxDb" id="65489-OBART12G12340.1"/>
<reference evidence="1" key="2">
    <citation type="submission" date="2015-03" db="UniProtKB">
        <authorList>
            <consortium name="EnsemblPlants"/>
        </authorList>
    </citation>
    <scope>IDENTIFICATION</scope>
</reference>
<evidence type="ECO:0000313" key="1">
    <source>
        <dbReference type="EnsemblPlants" id="OBART12G12340.1"/>
    </source>
</evidence>
<dbReference type="HOGENOM" id="CLU_068554_0_0_1"/>
<dbReference type="eggNOG" id="ENOG502R83I">
    <property type="taxonomic scope" value="Eukaryota"/>
</dbReference>
<dbReference type="PANTHER" id="PTHR31286">
    <property type="entry name" value="GLYCINE-RICH CELL WALL STRUCTURAL PROTEIN 1.8-LIKE"/>
    <property type="match status" value="1"/>
</dbReference>
<organism evidence="1">
    <name type="scientific">Oryza barthii</name>
    <dbReference type="NCBI Taxonomy" id="65489"/>
    <lineage>
        <taxon>Eukaryota</taxon>
        <taxon>Viridiplantae</taxon>
        <taxon>Streptophyta</taxon>
        <taxon>Embryophyta</taxon>
        <taxon>Tracheophyta</taxon>
        <taxon>Spermatophyta</taxon>
        <taxon>Magnoliopsida</taxon>
        <taxon>Liliopsida</taxon>
        <taxon>Poales</taxon>
        <taxon>Poaceae</taxon>
        <taxon>BOP clade</taxon>
        <taxon>Oryzoideae</taxon>
        <taxon>Oryzeae</taxon>
        <taxon>Oryzinae</taxon>
        <taxon>Oryza</taxon>
    </lineage>
</organism>
<dbReference type="AlphaFoldDB" id="A0A0D3HUK6"/>
<dbReference type="Proteomes" id="UP000026960">
    <property type="component" value="Chromosome 12"/>
</dbReference>
<evidence type="ECO:0000313" key="2">
    <source>
        <dbReference type="Proteomes" id="UP000026960"/>
    </source>
</evidence>
<dbReference type="Gramene" id="OBART12G12340.1">
    <property type="protein sequence ID" value="OBART12G12340.1"/>
    <property type="gene ID" value="OBART12G12340"/>
</dbReference>
<accession>A0A0D3HUK6</accession>
<dbReference type="EnsemblPlants" id="OBART12G12340.1">
    <property type="protein sequence ID" value="OBART12G12340.1"/>
    <property type="gene ID" value="OBART12G12340"/>
</dbReference>
<name>A0A0D3HUK6_9ORYZ</name>
<dbReference type="InterPro" id="IPR040256">
    <property type="entry name" value="At4g02000-like"/>
</dbReference>
<proteinExistence type="predicted"/>
<dbReference type="PANTHER" id="PTHR31286:SF180">
    <property type="entry name" value="OS10G0362600 PROTEIN"/>
    <property type="match status" value="1"/>
</dbReference>
<keyword evidence="2" id="KW-1185">Reference proteome</keyword>
<sequence length="139" mass="15573">MDPNLEKVSGLMQKMNLSESERRRVKVGGALTATLPCRDPQAVVKVVDCKELGNNRFLVTFRQASGKRKALNDGPWMFGKDLLVVVEFDGAKLIDEMEFLTIPIWVWVMKMPLGLMTRSIGESVGDMIGEVIECNIPEF</sequence>
<reference evidence="1" key="1">
    <citation type="journal article" date="2009" name="Rice">
        <title>De Novo Next Generation Sequencing of Plant Genomes.</title>
        <authorList>
            <person name="Rounsley S."/>
            <person name="Marri P.R."/>
            <person name="Yu Y."/>
            <person name="He R."/>
            <person name="Sisneros N."/>
            <person name="Goicoechea J.L."/>
            <person name="Lee S.J."/>
            <person name="Angelova A."/>
            <person name="Kudrna D."/>
            <person name="Luo M."/>
            <person name="Affourtit J."/>
            <person name="Desany B."/>
            <person name="Knight J."/>
            <person name="Niazi F."/>
            <person name="Egholm M."/>
            <person name="Wing R.A."/>
        </authorList>
    </citation>
    <scope>NUCLEOTIDE SEQUENCE [LARGE SCALE GENOMIC DNA]</scope>
    <source>
        <strain evidence="1">cv. IRGC 105608</strain>
    </source>
</reference>
<dbReference type="STRING" id="65489.A0A0D3HUK6"/>